<protein>
    <submittedName>
        <fullName evidence="1">Uncharacterized protein</fullName>
    </submittedName>
</protein>
<accession>A0A8S1YH19</accession>
<gene>
    <name evidence="1" type="ORF">POCTA_138.1.T1590120</name>
</gene>
<comment type="caution">
    <text evidence="1">The sequence shown here is derived from an EMBL/GenBank/DDBJ whole genome shotgun (WGS) entry which is preliminary data.</text>
</comment>
<name>A0A8S1YH19_PAROT</name>
<proteinExistence type="predicted"/>
<sequence length="166" mass="19055">MPNKIHLKIQNSQIYNQFCTLSFFHNISYLDIADIYYLLFCSGPIHAEHEGQHIIELFLDVIIILIETDPAFLVDKLNFIYPDQQLGIVKLTVFTSVQRESQNPYVIGYISGEDPTSKTTSSLTHLPPKYKSKDMKYPLLNEQVLLIQSDKTTLRLLTSNKICCSI</sequence>
<dbReference type="Proteomes" id="UP000683925">
    <property type="component" value="Unassembled WGS sequence"/>
</dbReference>
<dbReference type="OrthoDB" id="322990at2759"/>
<dbReference type="AlphaFoldDB" id="A0A8S1YH19"/>
<organism evidence="1 2">
    <name type="scientific">Paramecium octaurelia</name>
    <dbReference type="NCBI Taxonomy" id="43137"/>
    <lineage>
        <taxon>Eukaryota</taxon>
        <taxon>Sar</taxon>
        <taxon>Alveolata</taxon>
        <taxon>Ciliophora</taxon>
        <taxon>Intramacronucleata</taxon>
        <taxon>Oligohymenophorea</taxon>
        <taxon>Peniculida</taxon>
        <taxon>Parameciidae</taxon>
        <taxon>Paramecium</taxon>
    </lineage>
</organism>
<reference evidence="1" key="1">
    <citation type="submission" date="2021-01" db="EMBL/GenBank/DDBJ databases">
        <authorList>
            <consortium name="Genoscope - CEA"/>
            <person name="William W."/>
        </authorList>
    </citation>
    <scope>NUCLEOTIDE SEQUENCE</scope>
</reference>
<dbReference type="EMBL" id="CAJJDP010000161">
    <property type="protein sequence ID" value="CAD8212909.1"/>
    <property type="molecule type" value="Genomic_DNA"/>
</dbReference>
<keyword evidence="2" id="KW-1185">Reference proteome</keyword>
<evidence type="ECO:0000313" key="2">
    <source>
        <dbReference type="Proteomes" id="UP000683925"/>
    </source>
</evidence>
<evidence type="ECO:0000313" key="1">
    <source>
        <dbReference type="EMBL" id="CAD8212909.1"/>
    </source>
</evidence>